<dbReference type="RefSeq" id="WP_104715309.1">
    <property type="nucleotide sequence ID" value="NZ_PTRA01000005.1"/>
</dbReference>
<sequence length="159" mass="17941">MDSSTCQKATFSPIRHTSYNAQRDIILNFGPIVTGVYTDKRQGKKTVISDTTQTTYFDSNFYPTLIRWLPLKEGFTQKLAIYDYNPSAKIGVITASITGVSSDQHTTQKNGLKEVWVVTVTDEISNGTSTYFIDKTDRKLWKQTMEAGKGRAMMMMTVE</sequence>
<dbReference type="AlphaFoldDB" id="A0A2S7IH77"/>
<accession>A0A2S7IH77</accession>
<dbReference type="EMBL" id="PTRA01000005">
    <property type="protein sequence ID" value="PQA54987.1"/>
    <property type="molecule type" value="Genomic_DNA"/>
</dbReference>
<protein>
    <submittedName>
        <fullName evidence="1">Uncharacterized protein</fullName>
    </submittedName>
</protein>
<dbReference type="InterPro" id="IPR021457">
    <property type="entry name" value="DUF3108"/>
</dbReference>
<reference evidence="2" key="1">
    <citation type="submission" date="2018-02" db="EMBL/GenBank/DDBJ databases">
        <title>Genome sequencing of Solimonas sp. HR-BB.</title>
        <authorList>
            <person name="Lee Y."/>
            <person name="Jeon C.O."/>
        </authorList>
    </citation>
    <scope>NUCLEOTIDE SEQUENCE [LARGE SCALE GENOMIC DNA]</scope>
    <source>
        <strain evidence="2">HR-U</strain>
    </source>
</reference>
<dbReference type="Proteomes" id="UP000239590">
    <property type="component" value="Unassembled WGS sequence"/>
</dbReference>
<comment type="caution">
    <text evidence="1">The sequence shown here is derived from an EMBL/GenBank/DDBJ whole genome shotgun (WGS) entry which is preliminary data.</text>
</comment>
<evidence type="ECO:0000313" key="2">
    <source>
        <dbReference type="Proteomes" id="UP000239590"/>
    </source>
</evidence>
<dbReference type="Pfam" id="PF11306">
    <property type="entry name" value="DUF3108"/>
    <property type="match status" value="1"/>
</dbReference>
<gene>
    <name evidence="1" type="ORF">C5O19_20790</name>
</gene>
<keyword evidence="2" id="KW-1185">Reference proteome</keyword>
<name>A0A2S7IH77_9BACT</name>
<proteinExistence type="predicted"/>
<evidence type="ECO:0000313" key="1">
    <source>
        <dbReference type="EMBL" id="PQA54987.1"/>
    </source>
</evidence>
<organism evidence="1 2">
    <name type="scientific">Siphonobacter curvatus</name>
    <dbReference type="NCBI Taxonomy" id="2094562"/>
    <lineage>
        <taxon>Bacteria</taxon>
        <taxon>Pseudomonadati</taxon>
        <taxon>Bacteroidota</taxon>
        <taxon>Cytophagia</taxon>
        <taxon>Cytophagales</taxon>
        <taxon>Cytophagaceae</taxon>
        <taxon>Siphonobacter</taxon>
    </lineage>
</organism>
<dbReference type="OrthoDB" id="756873at2"/>